<feature type="domain" description="DUF5017" evidence="2">
    <location>
        <begin position="17"/>
        <end position="196"/>
    </location>
</feature>
<evidence type="ECO:0000256" key="1">
    <source>
        <dbReference type="SAM" id="SignalP"/>
    </source>
</evidence>
<accession>A0A4Q7N5B3</accession>
<sequence>MKFTITYIVLLTLLITSCAKVKTPEPNLTVTTSSNTYKAGDTVTFNFAGNPDNIIFYSGEIGHNYEYRKRTKASNDLQIQFRSFVSFGVIAQNLQLMVSNNFNGTADQENLEKATWTDISHLATWSAGADQVNSGVISLKPYEGTDENSVMYVAFRYTDTQKAQGQNRWVIRTFSADNVTPEGASTNLAVMSTAGWKAVNIKNAASVWTITSAQLLMYGGAATQPDNEDWVITKAFDSKTVQPDAGIALKNISKTMDSYSYVFNTPGTYRVVFESSAVRYNGENRKVNELTLTITP</sequence>
<dbReference type="Pfam" id="PF16409">
    <property type="entry name" value="DUF5017"/>
    <property type="match status" value="1"/>
</dbReference>
<evidence type="ECO:0000313" key="3">
    <source>
        <dbReference type="EMBL" id="RZS76221.1"/>
    </source>
</evidence>
<keyword evidence="4" id="KW-1185">Reference proteome</keyword>
<dbReference type="OrthoDB" id="1082472at2"/>
<evidence type="ECO:0000313" key="4">
    <source>
        <dbReference type="Proteomes" id="UP000293874"/>
    </source>
</evidence>
<comment type="caution">
    <text evidence="3">The sequence shown here is derived from an EMBL/GenBank/DDBJ whole genome shotgun (WGS) entry which is preliminary data.</text>
</comment>
<dbReference type="Proteomes" id="UP000293874">
    <property type="component" value="Unassembled WGS sequence"/>
</dbReference>
<evidence type="ECO:0000259" key="2">
    <source>
        <dbReference type="Pfam" id="PF16409"/>
    </source>
</evidence>
<feature type="signal peptide" evidence="1">
    <location>
        <begin position="1"/>
        <end position="21"/>
    </location>
</feature>
<keyword evidence="1" id="KW-0732">Signal</keyword>
<organism evidence="3 4">
    <name type="scientific">Pseudobacter ginsenosidimutans</name>
    <dbReference type="NCBI Taxonomy" id="661488"/>
    <lineage>
        <taxon>Bacteria</taxon>
        <taxon>Pseudomonadati</taxon>
        <taxon>Bacteroidota</taxon>
        <taxon>Chitinophagia</taxon>
        <taxon>Chitinophagales</taxon>
        <taxon>Chitinophagaceae</taxon>
        <taxon>Pseudobacter</taxon>
    </lineage>
</organism>
<protein>
    <submittedName>
        <fullName evidence="3">Uncharacterized protein DUF5017</fullName>
    </submittedName>
</protein>
<name>A0A4Q7N5B3_9BACT</name>
<feature type="chain" id="PRO_5020873407" evidence="1">
    <location>
        <begin position="22"/>
        <end position="296"/>
    </location>
</feature>
<dbReference type="AlphaFoldDB" id="A0A4Q7N5B3"/>
<dbReference type="PROSITE" id="PS51257">
    <property type="entry name" value="PROKAR_LIPOPROTEIN"/>
    <property type="match status" value="1"/>
</dbReference>
<dbReference type="EMBL" id="SGXA01000001">
    <property type="protein sequence ID" value="RZS76221.1"/>
    <property type="molecule type" value="Genomic_DNA"/>
</dbReference>
<dbReference type="RefSeq" id="WP_130540533.1">
    <property type="nucleotide sequence ID" value="NZ_CP042431.1"/>
</dbReference>
<dbReference type="InterPro" id="IPR032185">
    <property type="entry name" value="DUF5017"/>
</dbReference>
<gene>
    <name evidence="3" type="ORF">EV199_2100</name>
</gene>
<proteinExistence type="predicted"/>
<reference evidence="3 4" key="1">
    <citation type="submission" date="2019-02" db="EMBL/GenBank/DDBJ databases">
        <title>Genomic Encyclopedia of Type Strains, Phase IV (KMG-IV): sequencing the most valuable type-strain genomes for metagenomic binning, comparative biology and taxonomic classification.</title>
        <authorList>
            <person name="Goeker M."/>
        </authorList>
    </citation>
    <scope>NUCLEOTIDE SEQUENCE [LARGE SCALE GENOMIC DNA]</scope>
    <source>
        <strain evidence="3 4">DSM 18116</strain>
    </source>
</reference>